<reference evidence="1" key="1">
    <citation type="submission" date="2020-10" db="EMBL/GenBank/DDBJ databases">
        <authorList>
            <person name="Gilroy R."/>
        </authorList>
    </citation>
    <scope>NUCLEOTIDE SEQUENCE</scope>
    <source>
        <strain evidence="1">3924</strain>
    </source>
</reference>
<evidence type="ECO:0000313" key="2">
    <source>
        <dbReference type="Proteomes" id="UP000712007"/>
    </source>
</evidence>
<evidence type="ECO:0000313" key="1">
    <source>
        <dbReference type="EMBL" id="MBO8440582.1"/>
    </source>
</evidence>
<gene>
    <name evidence="1" type="ORF">IAC51_08040</name>
</gene>
<accession>A0A940IFF3</accession>
<dbReference type="EMBL" id="JADIMV010000137">
    <property type="protein sequence ID" value="MBO8440582.1"/>
    <property type="molecule type" value="Genomic_DNA"/>
</dbReference>
<name>A0A940IFF3_9BACT</name>
<dbReference type="Proteomes" id="UP000712007">
    <property type="component" value="Unassembled WGS sequence"/>
</dbReference>
<protein>
    <submittedName>
        <fullName evidence="1">Phosphoglycerate mutase family protein</fullName>
    </submittedName>
</protein>
<proteinExistence type="predicted"/>
<reference evidence="1" key="2">
    <citation type="journal article" date="2021" name="PeerJ">
        <title>Extensive microbial diversity within the chicken gut microbiome revealed by metagenomics and culture.</title>
        <authorList>
            <person name="Gilroy R."/>
            <person name="Ravi A."/>
            <person name="Getino M."/>
            <person name="Pursley I."/>
            <person name="Horton D.L."/>
            <person name="Alikhan N.F."/>
            <person name="Baker D."/>
            <person name="Gharbi K."/>
            <person name="Hall N."/>
            <person name="Watson M."/>
            <person name="Adriaenssens E.M."/>
            <person name="Foster-Nyarko E."/>
            <person name="Jarju S."/>
            <person name="Secka A."/>
            <person name="Antonio M."/>
            <person name="Oren A."/>
            <person name="Chaudhuri R.R."/>
            <person name="La Ragione R."/>
            <person name="Hildebrand F."/>
            <person name="Pallen M.J."/>
        </authorList>
    </citation>
    <scope>NUCLEOTIDE SEQUENCE</scope>
    <source>
        <strain evidence="1">3924</strain>
    </source>
</reference>
<comment type="caution">
    <text evidence="1">The sequence shown here is derived from an EMBL/GenBank/DDBJ whole genome shotgun (WGS) entry which is preliminary data.</text>
</comment>
<sequence length="196" mass="22994">MTEEAEYRRLSEMNMKRAREVIEATDVVNIWRGIGAEINLVGSLSMGLMCRHRDIDFHIYTSPLDKEESWLAMSRMAQKAGVRRIEYRDLTDTEEQCIEWHAWYDCGDGLMWQIDMIHMPKGSAYDGYFERVADDVRKRLTPETRDTILRLKYETPETEKVMGIVYYKAVIQDGVRSYADLLKWIAEHDTGGIVEW</sequence>
<organism evidence="1 2">
    <name type="scientific">Candidatus Aphodosoma intestinipullorum</name>
    <dbReference type="NCBI Taxonomy" id="2840674"/>
    <lineage>
        <taxon>Bacteria</taxon>
        <taxon>Pseudomonadati</taxon>
        <taxon>Bacteroidota</taxon>
        <taxon>Bacteroidia</taxon>
        <taxon>Bacteroidales</taxon>
        <taxon>Candidatus Aphodosoma</taxon>
    </lineage>
</organism>
<dbReference type="AlphaFoldDB" id="A0A940IFF3"/>